<sequence length="59" mass="7168">MDNEMLQHMTVMHKGWREMLKSKYYKGKTFEDVITSVPAGVDPSDWRTMCEKWNKWEEQ</sequence>
<proteinExistence type="predicted"/>
<reference evidence="1" key="1">
    <citation type="submission" date="2017-07" db="EMBL/GenBank/DDBJ databases">
        <title>Taro Niue Genome Assembly and Annotation.</title>
        <authorList>
            <person name="Atibalentja N."/>
            <person name="Keating K."/>
            <person name="Fields C.J."/>
        </authorList>
    </citation>
    <scope>NUCLEOTIDE SEQUENCE</scope>
    <source>
        <strain evidence="1">Niue_2</strain>
        <tissue evidence="1">Leaf</tissue>
    </source>
</reference>
<accession>A0A843WQ86</accession>
<name>A0A843WQ86_COLES</name>
<protein>
    <submittedName>
        <fullName evidence="1">Uncharacterized protein</fullName>
    </submittedName>
</protein>
<feature type="non-terminal residue" evidence="1">
    <location>
        <position position="1"/>
    </location>
</feature>
<gene>
    <name evidence="1" type="ORF">Taro_045053</name>
</gene>
<dbReference type="OrthoDB" id="772075at2759"/>
<evidence type="ECO:0000313" key="1">
    <source>
        <dbReference type="EMBL" id="MQM12139.1"/>
    </source>
</evidence>
<keyword evidence="2" id="KW-1185">Reference proteome</keyword>
<evidence type="ECO:0000313" key="2">
    <source>
        <dbReference type="Proteomes" id="UP000652761"/>
    </source>
</evidence>
<dbReference type="EMBL" id="NMUH01005208">
    <property type="protein sequence ID" value="MQM12139.1"/>
    <property type="molecule type" value="Genomic_DNA"/>
</dbReference>
<organism evidence="1 2">
    <name type="scientific">Colocasia esculenta</name>
    <name type="common">Wild taro</name>
    <name type="synonym">Arum esculentum</name>
    <dbReference type="NCBI Taxonomy" id="4460"/>
    <lineage>
        <taxon>Eukaryota</taxon>
        <taxon>Viridiplantae</taxon>
        <taxon>Streptophyta</taxon>
        <taxon>Embryophyta</taxon>
        <taxon>Tracheophyta</taxon>
        <taxon>Spermatophyta</taxon>
        <taxon>Magnoliopsida</taxon>
        <taxon>Liliopsida</taxon>
        <taxon>Araceae</taxon>
        <taxon>Aroideae</taxon>
        <taxon>Colocasieae</taxon>
        <taxon>Colocasia</taxon>
    </lineage>
</organism>
<comment type="caution">
    <text evidence="1">The sequence shown here is derived from an EMBL/GenBank/DDBJ whole genome shotgun (WGS) entry which is preliminary data.</text>
</comment>
<dbReference type="Proteomes" id="UP000652761">
    <property type="component" value="Unassembled WGS sequence"/>
</dbReference>
<dbReference type="AlphaFoldDB" id="A0A843WQ86"/>